<evidence type="ECO:0000256" key="1">
    <source>
        <dbReference type="ARBA" id="ARBA00004651"/>
    </source>
</evidence>
<sequence>MILPSQRTLILLAAGGSALMMLGALAFQHLGDMAPCKLCIWQRWPHVIAIGFGVLALLVAPRVMVVGGMLAAFATAGIGFYHTGVERGWWEGPTTCTAGDAARLSTDDLLAQIMAAPLVRCDEVPWEMLTLSMASWNAIVSLGLAGVWILAIRRG</sequence>
<dbReference type="Gene3D" id="1.20.1550.10">
    <property type="entry name" value="DsbB-like"/>
    <property type="match status" value="1"/>
</dbReference>
<dbReference type="GO" id="GO:0005886">
    <property type="term" value="C:plasma membrane"/>
    <property type="evidence" value="ECO:0007669"/>
    <property type="project" value="UniProtKB-SubCell"/>
</dbReference>
<keyword evidence="4 6" id="KW-1133">Transmembrane helix</keyword>
<dbReference type="SUPFAM" id="SSF158442">
    <property type="entry name" value="DsbB-like"/>
    <property type="match status" value="1"/>
</dbReference>
<evidence type="ECO:0000256" key="2">
    <source>
        <dbReference type="ARBA" id="ARBA00022475"/>
    </source>
</evidence>
<feature type="transmembrane region" description="Helical" evidence="6">
    <location>
        <begin position="65"/>
        <end position="83"/>
    </location>
</feature>
<dbReference type="OrthoDB" id="9808637at2"/>
<dbReference type="RefSeq" id="WP_092833333.1">
    <property type="nucleotide sequence ID" value="NZ_FOVP01000001.1"/>
</dbReference>
<dbReference type="EMBL" id="FOVP01000001">
    <property type="protein sequence ID" value="SFN36623.1"/>
    <property type="molecule type" value="Genomic_DNA"/>
</dbReference>
<evidence type="ECO:0000313" key="8">
    <source>
        <dbReference type="Proteomes" id="UP000198599"/>
    </source>
</evidence>
<evidence type="ECO:0000313" key="7">
    <source>
        <dbReference type="EMBL" id="SFN36623.1"/>
    </source>
</evidence>
<dbReference type="PIRSF" id="PIRSF033913">
    <property type="entry name" value="S-S_format_DsbB"/>
    <property type="match status" value="1"/>
</dbReference>
<keyword evidence="3 6" id="KW-0812">Transmembrane</keyword>
<dbReference type="InterPro" id="IPR023380">
    <property type="entry name" value="DsbB-like_sf"/>
</dbReference>
<dbReference type="PANTHER" id="PTHR36570:SF3">
    <property type="entry name" value="DISULFIDE BOND FORMATION PROTEIN B"/>
    <property type="match status" value="1"/>
</dbReference>
<dbReference type="PANTHER" id="PTHR36570">
    <property type="entry name" value="DISULFIDE BOND FORMATION PROTEIN B"/>
    <property type="match status" value="1"/>
</dbReference>
<dbReference type="InterPro" id="IPR050183">
    <property type="entry name" value="DsbB"/>
</dbReference>
<protein>
    <submittedName>
        <fullName evidence="7">Disulfide bond formation protein DsbB</fullName>
    </submittedName>
</protein>
<dbReference type="Pfam" id="PF02600">
    <property type="entry name" value="DsbB"/>
    <property type="match status" value="1"/>
</dbReference>
<dbReference type="Proteomes" id="UP000198599">
    <property type="component" value="Unassembled WGS sequence"/>
</dbReference>
<gene>
    <name evidence="7" type="ORF">SAMN04487859_101177</name>
</gene>
<dbReference type="GO" id="GO:0006457">
    <property type="term" value="P:protein folding"/>
    <property type="evidence" value="ECO:0007669"/>
    <property type="project" value="InterPro"/>
</dbReference>
<dbReference type="AlphaFoldDB" id="A0A1I4YFP5"/>
<accession>A0A1I4YFP5</accession>
<dbReference type="InterPro" id="IPR003752">
    <property type="entry name" value="DiS_bond_form_DsbB/BdbC"/>
</dbReference>
<evidence type="ECO:0000256" key="4">
    <source>
        <dbReference type="ARBA" id="ARBA00022989"/>
    </source>
</evidence>
<reference evidence="8" key="1">
    <citation type="submission" date="2016-10" db="EMBL/GenBank/DDBJ databases">
        <authorList>
            <person name="Varghese N."/>
            <person name="Submissions S."/>
        </authorList>
    </citation>
    <scope>NUCLEOTIDE SEQUENCE [LARGE SCALE GENOMIC DNA]</scope>
    <source>
        <strain evidence="8">DSM 28463</strain>
    </source>
</reference>
<evidence type="ECO:0000256" key="6">
    <source>
        <dbReference type="SAM" id="Phobius"/>
    </source>
</evidence>
<comment type="subcellular location">
    <subcellularLocation>
        <location evidence="1">Cell membrane</location>
        <topology evidence="1">Multi-pass membrane protein</topology>
    </subcellularLocation>
</comment>
<dbReference type="GO" id="GO:0015035">
    <property type="term" value="F:protein-disulfide reductase activity"/>
    <property type="evidence" value="ECO:0007669"/>
    <property type="project" value="InterPro"/>
</dbReference>
<dbReference type="STRING" id="1005928.SAMN04487859_101177"/>
<proteinExistence type="predicted"/>
<feature type="transmembrane region" description="Helical" evidence="6">
    <location>
        <begin position="42"/>
        <end position="60"/>
    </location>
</feature>
<name>A0A1I4YFP5_9RHOB</name>
<evidence type="ECO:0000256" key="5">
    <source>
        <dbReference type="ARBA" id="ARBA00023136"/>
    </source>
</evidence>
<keyword evidence="2" id="KW-1003">Cell membrane</keyword>
<organism evidence="7 8">
    <name type="scientific">Roseovarius lutimaris</name>
    <dbReference type="NCBI Taxonomy" id="1005928"/>
    <lineage>
        <taxon>Bacteria</taxon>
        <taxon>Pseudomonadati</taxon>
        <taxon>Pseudomonadota</taxon>
        <taxon>Alphaproteobacteria</taxon>
        <taxon>Rhodobacterales</taxon>
        <taxon>Roseobacteraceae</taxon>
        <taxon>Roseovarius</taxon>
    </lineage>
</organism>
<dbReference type="InterPro" id="IPR024199">
    <property type="entry name" value="Uncharacterised_DsbB"/>
</dbReference>
<keyword evidence="5 6" id="KW-0472">Membrane</keyword>
<keyword evidence="8" id="KW-1185">Reference proteome</keyword>
<feature type="transmembrane region" description="Helical" evidence="6">
    <location>
        <begin position="134"/>
        <end position="152"/>
    </location>
</feature>
<evidence type="ECO:0000256" key="3">
    <source>
        <dbReference type="ARBA" id="ARBA00022692"/>
    </source>
</evidence>